<keyword evidence="6 9" id="KW-1133">Transmembrane helix</keyword>
<dbReference type="GO" id="GO:0015740">
    <property type="term" value="P:C4-dicarboxylate transport"/>
    <property type="evidence" value="ECO:0007669"/>
    <property type="project" value="TreeGrafter"/>
</dbReference>
<accession>A0A1M6BZX6</accession>
<evidence type="ECO:0000259" key="10">
    <source>
        <dbReference type="Pfam" id="PF04290"/>
    </source>
</evidence>
<comment type="similarity">
    <text evidence="8 9">Belongs to the TRAP transporter small permease family.</text>
</comment>
<comment type="subunit">
    <text evidence="9">The complex comprises the extracytoplasmic solute receptor protein and the two transmembrane proteins.</text>
</comment>
<keyword evidence="3" id="KW-1003">Cell membrane</keyword>
<keyword evidence="5 9" id="KW-0812">Transmembrane</keyword>
<dbReference type="RefSeq" id="WP_073131195.1">
    <property type="nucleotide sequence ID" value="NZ_FQZF01000003.1"/>
</dbReference>
<keyword evidence="12" id="KW-1185">Reference proteome</keyword>
<evidence type="ECO:0000256" key="4">
    <source>
        <dbReference type="ARBA" id="ARBA00022519"/>
    </source>
</evidence>
<dbReference type="PANTHER" id="PTHR35011:SF11">
    <property type="entry name" value="TRAP TRANSPORTER SMALL PERMEASE PROTEIN"/>
    <property type="match status" value="1"/>
</dbReference>
<proteinExistence type="inferred from homology"/>
<feature type="transmembrane region" description="Helical" evidence="9">
    <location>
        <begin position="51"/>
        <end position="72"/>
    </location>
</feature>
<dbReference type="EMBL" id="FQZF01000003">
    <property type="protein sequence ID" value="SHI53988.1"/>
    <property type="molecule type" value="Genomic_DNA"/>
</dbReference>
<evidence type="ECO:0000256" key="5">
    <source>
        <dbReference type="ARBA" id="ARBA00022692"/>
    </source>
</evidence>
<evidence type="ECO:0000256" key="8">
    <source>
        <dbReference type="ARBA" id="ARBA00038436"/>
    </source>
</evidence>
<evidence type="ECO:0000256" key="9">
    <source>
        <dbReference type="RuleBase" id="RU369079"/>
    </source>
</evidence>
<name>A0A1M6BZX6_9PROT</name>
<evidence type="ECO:0000256" key="2">
    <source>
        <dbReference type="ARBA" id="ARBA00022448"/>
    </source>
</evidence>
<feature type="transmembrane region" description="Helical" evidence="9">
    <location>
        <begin position="93"/>
        <end position="114"/>
    </location>
</feature>
<dbReference type="OrthoDB" id="4964541at2"/>
<dbReference type="GO" id="GO:0022857">
    <property type="term" value="F:transmembrane transporter activity"/>
    <property type="evidence" value="ECO:0007669"/>
    <property type="project" value="UniProtKB-UniRule"/>
</dbReference>
<keyword evidence="7 9" id="KW-0472">Membrane</keyword>
<evidence type="ECO:0000256" key="1">
    <source>
        <dbReference type="ARBA" id="ARBA00004429"/>
    </source>
</evidence>
<evidence type="ECO:0000313" key="11">
    <source>
        <dbReference type="EMBL" id="SHI53988.1"/>
    </source>
</evidence>
<dbReference type="Proteomes" id="UP000184387">
    <property type="component" value="Unassembled WGS sequence"/>
</dbReference>
<dbReference type="PANTHER" id="PTHR35011">
    <property type="entry name" value="2,3-DIKETO-L-GULONATE TRAP TRANSPORTER SMALL PERMEASE PROTEIN YIAM"/>
    <property type="match status" value="1"/>
</dbReference>
<evidence type="ECO:0000256" key="7">
    <source>
        <dbReference type="ARBA" id="ARBA00023136"/>
    </source>
</evidence>
<feature type="transmembrane region" description="Helical" evidence="9">
    <location>
        <begin position="21"/>
        <end position="45"/>
    </location>
</feature>
<dbReference type="STRING" id="198092.SAMN02745194_00529"/>
<evidence type="ECO:0000313" key="12">
    <source>
        <dbReference type="Proteomes" id="UP000184387"/>
    </source>
</evidence>
<dbReference type="InterPro" id="IPR055348">
    <property type="entry name" value="DctQ"/>
</dbReference>
<evidence type="ECO:0000256" key="3">
    <source>
        <dbReference type="ARBA" id="ARBA00022475"/>
    </source>
</evidence>
<dbReference type="InterPro" id="IPR007387">
    <property type="entry name" value="TRAP_DctQ"/>
</dbReference>
<dbReference type="AlphaFoldDB" id="A0A1M6BZX6"/>
<keyword evidence="4 9" id="KW-0997">Cell inner membrane</keyword>
<gene>
    <name evidence="11" type="ORF">SAMN02745194_00529</name>
</gene>
<dbReference type="Pfam" id="PF04290">
    <property type="entry name" value="DctQ"/>
    <property type="match status" value="1"/>
</dbReference>
<keyword evidence="2 9" id="KW-0813">Transport</keyword>
<sequence length="177" mass="18623">MVQRAQRGLSAALDAICRVTLFIAGFALLAMTGVVAYAVFGRFVLNDTPAWAESAAMLLMAWTIMGAAAVGVREGFHMGFDTLKAVLPKPIGRVFDVISDLCITAFGIGMAWFTGELALEVADTTLPTLGLNGAVEYMPLTLGGVLITLFGIERLLAHAAGHLAPADTHPHPILTDA</sequence>
<protein>
    <recommendedName>
        <fullName evidence="9">TRAP transporter small permease protein</fullName>
    </recommendedName>
</protein>
<evidence type="ECO:0000256" key="6">
    <source>
        <dbReference type="ARBA" id="ARBA00022989"/>
    </source>
</evidence>
<comment type="subcellular location">
    <subcellularLocation>
        <location evidence="1 9">Cell inner membrane</location>
        <topology evidence="1 9">Multi-pass membrane protein</topology>
    </subcellularLocation>
</comment>
<organism evidence="11 12">
    <name type="scientific">Muricoccus roseus</name>
    <dbReference type="NCBI Taxonomy" id="198092"/>
    <lineage>
        <taxon>Bacteria</taxon>
        <taxon>Pseudomonadati</taxon>
        <taxon>Pseudomonadota</taxon>
        <taxon>Alphaproteobacteria</taxon>
        <taxon>Acetobacterales</taxon>
        <taxon>Roseomonadaceae</taxon>
        <taxon>Muricoccus</taxon>
    </lineage>
</organism>
<reference evidence="11 12" key="1">
    <citation type="submission" date="2016-11" db="EMBL/GenBank/DDBJ databases">
        <authorList>
            <person name="Jaros S."/>
            <person name="Januszkiewicz K."/>
            <person name="Wedrychowicz H."/>
        </authorList>
    </citation>
    <scope>NUCLEOTIDE SEQUENCE [LARGE SCALE GENOMIC DNA]</scope>
    <source>
        <strain evidence="11 12">DSM 14916</strain>
    </source>
</reference>
<dbReference type="GO" id="GO:0005886">
    <property type="term" value="C:plasma membrane"/>
    <property type="evidence" value="ECO:0007669"/>
    <property type="project" value="UniProtKB-SubCell"/>
</dbReference>
<comment type="function">
    <text evidence="9">Part of the tripartite ATP-independent periplasmic (TRAP) transport system.</text>
</comment>
<feature type="domain" description="Tripartite ATP-independent periplasmic transporters DctQ component" evidence="10">
    <location>
        <begin position="31"/>
        <end position="158"/>
    </location>
</feature>
<feature type="transmembrane region" description="Helical" evidence="9">
    <location>
        <begin position="134"/>
        <end position="152"/>
    </location>
</feature>